<evidence type="ECO:0000256" key="1">
    <source>
        <dbReference type="ARBA" id="ARBA00001974"/>
    </source>
</evidence>
<keyword evidence="8" id="KW-1185">Reference proteome</keyword>
<dbReference type="Pfam" id="PF01266">
    <property type="entry name" value="DAO"/>
    <property type="match status" value="1"/>
</dbReference>
<sequence>MPNIVVVGAGVAGLTSALLLSRDKSNKVTVVARHMPGDYDIEYTSPWAGANVLPMSDAPGSRWERETWPELQRLASEVPEAGIHFQKAMVLRRPKKPEPATDGKASSLSDALFADNPWFHDLMPDFRDLPVDEIPEGYASASEFTSVCINTALYLPWLVGQCRANGVVLRRAVLPHIADAASYANLQVQPDGTTAAASNPNHKDTIIVNCTGLLACRLGGVMDAAVQPARGQVVVVRDELSPMLASEAVGDAFGEAPHTEILYNMTRASGGGTVIGGTYQLGNWAGQPDPNTAARILQRMAATHPTLRAAGKTAADLDVIRHGVGLRPYRAGGVRLESEQIDLQGGSGKVWVVHNYGHAGWGYQGSYGCSNRVVELVAEIVSKA</sequence>
<name>A0ABP0BSG4_9PEZI</name>
<accession>A0ABP0BSG4</accession>
<dbReference type="SUPFAM" id="SSF54373">
    <property type="entry name" value="FAD-linked reductases, C-terminal domain"/>
    <property type="match status" value="1"/>
</dbReference>
<organism evidence="7 8">
    <name type="scientific">Sporothrix curviconia</name>
    <dbReference type="NCBI Taxonomy" id="1260050"/>
    <lineage>
        <taxon>Eukaryota</taxon>
        <taxon>Fungi</taxon>
        <taxon>Dikarya</taxon>
        <taxon>Ascomycota</taxon>
        <taxon>Pezizomycotina</taxon>
        <taxon>Sordariomycetes</taxon>
        <taxon>Sordariomycetidae</taxon>
        <taxon>Ophiostomatales</taxon>
        <taxon>Ophiostomataceae</taxon>
        <taxon>Sporothrix</taxon>
    </lineage>
</organism>
<dbReference type="PANTHER" id="PTHR11530:SF16">
    <property type="entry name" value="D-AMINO ACID OXIDASE (AFU_ORTHOLOGUE AFUA_5G11290)"/>
    <property type="match status" value="1"/>
</dbReference>
<evidence type="ECO:0000256" key="5">
    <source>
        <dbReference type="ARBA" id="ARBA00023002"/>
    </source>
</evidence>
<dbReference type="InterPro" id="IPR023209">
    <property type="entry name" value="DAO"/>
</dbReference>
<dbReference type="Gene3D" id="3.40.50.720">
    <property type="entry name" value="NAD(P)-binding Rossmann-like Domain"/>
    <property type="match status" value="1"/>
</dbReference>
<evidence type="ECO:0000313" key="8">
    <source>
        <dbReference type="Proteomes" id="UP001642405"/>
    </source>
</evidence>
<proteinExistence type="inferred from homology"/>
<evidence type="ECO:0000256" key="3">
    <source>
        <dbReference type="ARBA" id="ARBA00022630"/>
    </source>
</evidence>
<keyword evidence="3" id="KW-0285">Flavoprotein</keyword>
<evidence type="ECO:0000313" key="7">
    <source>
        <dbReference type="EMBL" id="CAK7222544.1"/>
    </source>
</evidence>
<dbReference type="Proteomes" id="UP001642405">
    <property type="component" value="Unassembled WGS sequence"/>
</dbReference>
<comment type="cofactor">
    <cofactor evidence="1">
        <name>FAD</name>
        <dbReference type="ChEBI" id="CHEBI:57692"/>
    </cofactor>
</comment>
<evidence type="ECO:0000256" key="4">
    <source>
        <dbReference type="ARBA" id="ARBA00022827"/>
    </source>
</evidence>
<reference evidence="7 8" key="1">
    <citation type="submission" date="2024-01" db="EMBL/GenBank/DDBJ databases">
        <authorList>
            <person name="Allen C."/>
            <person name="Tagirdzhanova G."/>
        </authorList>
    </citation>
    <scope>NUCLEOTIDE SEQUENCE [LARGE SCALE GENOMIC DNA]</scope>
</reference>
<evidence type="ECO:0000259" key="6">
    <source>
        <dbReference type="Pfam" id="PF01266"/>
    </source>
</evidence>
<evidence type="ECO:0000256" key="2">
    <source>
        <dbReference type="ARBA" id="ARBA00006730"/>
    </source>
</evidence>
<keyword evidence="5" id="KW-0560">Oxidoreductase</keyword>
<comment type="caution">
    <text evidence="7">The sequence shown here is derived from an EMBL/GenBank/DDBJ whole genome shotgun (WGS) entry which is preliminary data.</text>
</comment>
<protein>
    <submittedName>
        <fullName evidence="7">D-amino acid oxidase</fullName>
    </submittedName>
</protein>
<comment type="similarity">
    <text evidence="2">Belongs to the DAMOX/DASOX family.</text>
</comment>
<dbReference type="SUPFAM" id="SSF51971">
    <property type="entry name" value="Nucleotide-binding domain"/>
    <property type="match status" value="1"/>
</dbReference>
<dbReference type="InterPro" id="IPR006076">
    <property type="entry name" value="FAD-dep_OxRdtase"/>
</dbReference>
<dbReference type="Gene3D" id="3.30.9.10">
    <property type="entry name" value="D-Amino Acid Oxidase, subunit A, domain 2"/>
    <property type="match status" value="1"/>
</dbReference>
<feature type="domain" description="FAD dependent oxidoreductase" evidence="6">
    <location>
        <begin position="4"/>
        <end position="375"/>
    </location>
</feature>
<gene>
    <name evidence="7" type="primary">DAO1</name>
    <name evidence="7" type="ORF">SCUCBS95973_004877</name>
</gene>
<dbReference type="PIRSF" id="PIRSF000189">
    <property type="entry name" value="D-aa_oxidase"/>
    <property type="match status" value="1"/>
</dbReference>
<keyword evidence="4" id="KW-0274">FAD</keyword>
<dbReference type="PANTHER" id="PTHR11530">
    <property type="entry name" value="D-AMINO ACID OXIDASE"/>
    <property type="match status" value="1"/>
</dbReference>
<dbReference type="EMBL" id="CAWUHB010000025">
    <property type="protein sequence ID" value="CAK7222544.1"/>
    <property type="molecule type" value="Genomic_DNA"/>
</dbReference>